<comment type="caution">
    <text evidence="1">The sequence shown here is derived from an EMBL/GenBank/DDBJ whole genome shotgun (WGS) entry which is preliminary data.</text>
</comment>
<dbReference type="InterPro" id="IPR036514">
    <property type="entry name" value="SGNH_hydro_sf"/>
</dbReference>
<dbReference type="CDD" id="cd00229">
    <property type="entry name" value="SGNH_hydrolase"/>
    <property type="match status" value="1"/>
</dbReference>
<accession>A0A7W7QCE6</accession>
<dbReference type="Gene3D" id="3.40.50.1110">
    <property type="entry name" value="SGNH hydrolase"/>
    <property type="match status" value="1"/>
</dbReference>
<dbReference type="SUPFAM" id="SSF52266">
    <property type="entry name" value="SGNH hydrolase"/>
    <property type="match status" value="1"/>
</dbReference>
<evidence type="ECO:0000313" key="1">
    <source>
        <dbReference type="EMBL" id="MBB4910868.1"/>
    </source>
</evidence>
<proteinExistence type="predicted"/>
<evidence type="ECO:0000313" key="2">
    <source>
        <dbReference type="Proteomes" id="UP000520767"/>
    </source>
</evidence>
<protein>
    <submittedName>
        <fullName evidence="1">Lysophospholipase L1-like esterase</fullName>
    </submittedName>
</protein>
<organism evidence="1 2">
    <name type="scientific">Actinophytocola algeriensis</name>
    <dbReference type="NCBI Taxonomy" id="1768010"/>
    <lineage>
        <taxon>Bacteria</taxon>
        <taxon>Bacillati</taxon>
        <taxon>Actinomycetota</taxon>
        <taxon>Actinomycetes</taxon>
        <taxon>Pseudonocardiales</taxon>
        <taxon>Pseudonocardiaceae</taxon>
    </lineage>
</organism>
<dbReference type="RefSeq" id="WP_184814892.1">
    <property type="nucleotide sequence ID" value="NZ_JACHJQ010000008.1"/>
</dbReference>
<keyword evidence="2" id="KW-1185">Reference proteome</keyword>
<gene>
    <name evidence="1" type="ORF">FHR82_007127</name>
</gene>
<sequence>MISIIVSLSLVIPAAALERPADAWYGLEEQGGPWHPGMYVIGDSISNGVPYVATGTADGAHVWVRWQAGWSTYPHRRTLWGASNLDSFTDAARSPASVVFVQLGTNDTGCMRAGNALCGGDHPVDEAARQNEKLRMVMETTAAARQLIDAGKCVIWAGTREIDRAGSAQVDAADFNAWLRNMQGQFPGRFHYADYHAYSFDNAALRHSLDEAPGADRVHPVTAAGRQAIANLAVYLARALCHMP</sequence>
<dbReference type="EMBL" id="JACHJQ010000008">
    <property type="protein sequence ID" value="MBB4910868.1"/>
    <property type="molecule type" value="Genomic_DNA"/>
</dbReference>
<dbReference type="Proteomes" id="UP000520767">
    <property type="component" value="Unassembled WGS sequence"/>
</dbReference>
<reference evidence="1 2" key="1">
    <citation type="submission" date="2020-08" db="EMBL/GenBank/DDBJ databases">
        <title>Genomic Encyclopedia of Type Strains, Phase III (KMG-III): the genomes of soil and plant-associated and newly described type strains.</title>
        <authorList>
            <person name="Whitman W."/>
        </authorList>
    </citation>
    <scope>NUCLEOTIDE SEQUENCE [LARGE SCALE GENOMIC DNA]</scope>
    <source>
        <strain evidence="1 2">CECT 8960</strain>
    </source>
</reference>
<name>A0A7W7QCE6_9PSEU</name>
<dbReference type="AlphaFoldDB" id="A0A7W7QCE6"/>